<name>A0A3D8IRP3_9HELI</name>
<feature type="signal peptide" evidence="1">
    <location>
        <begin position="1"/>
        <end position="20"/>
    </location>
</feature>
<dbReference type="OrthoDB" id="5329881at2"/>
<proteinExistence type="predicted"/>
<keyword evidence="3" id="KW-1185">Reference proteome</keyword>
<dbReference type="RefSeq" id="WP_115542132.1">
    <property type="nucleotide sequence ID" value="NZ_NXLQ01000001.1"/>
</dbReference>
<dbReference type="Pfam" id="PF01856">
    <property type="entry name" value="HP_OMP"/>
    <property type="match status" value="1"/>
</dbReference>
<reference evidence="2 3" key="1">
    <citation type="submission" date="2018-04" db="EMBL/GenBank/DDBJ databases">
        <title>Novel Campyloabacter and Helicobacter Species and Strains.</title>
        <authorList>
            <person name="Mannion A.J."/>
            <person name="Shen Z."/>
            <person name="Fox J.G."/>
        </authorList>
    </citation>
    <scope>NUCLEOTIDE SEQUENCE [LARGE SCALE GENOMIC DNA]</scope>
    <source>
        <strain evidence="2 3">MIT 17-337</strain>
    </source>
</reference>
<evidence type="ECO:0000313" key="3">
    <source>
        <dbReference type="Proteomes" id="UP000256379"/>
    </source>
</evidence>
<dbReference type="AlphaFoldDB" id="A0A3D8IRP3"/>
<sequence length="201" mass="20945">MKNFLVSLALVSALSGSMYAKEQSGVVLGVSVGGGGAINVTGGSNATGSSVYFLGAKVGYQAFITDNSGVRFYLSGLVGHGFYPSATTPTSNSFIGHDLYTLIDIDADYLYNWTDEQSYSAGLFLGFFAGALIGTPLTGSTGSTAVGSAIGINFGLRTTIAYNHQVEFGVKPSIAFFAGREVGLGSFISGQVSYIYKFDTY</sequence>
<evidence type="ECO:0000313" key="2">
    <source>
        <dbReference type="EMBL" id="RDU67606.1"/>
    </source>
</evidence>
<dbReference type="Proteomes" id="UP000256379">
    <property type="component" value="Unassembled WGS sequence"/>
</dbReference>
<comment type="caution">
    <text evidence="2">The sequence shown here is derived from an EMBL/GenBank/DDBJ whole genome shotgun (WGS) entry which is preliminary data.</text>
</comment>
<feature type="chain" id="PRO_5017661531" description="Outer membrane beta-barrel protein" evidence="1">
    <location>
        <begin position="21"/>
        <end position="201"/>
    </location>
</feature>
<organism evidence="2 3">
    <name type="scientific">Helicobacter didelphidarum</name>
    <dbReference type="NCBI Taxonomy" id="2040648"/>
    <lineage>
        <taxon>Bacteria</taxon>
        <taxon>Pseudomonadati</taxon>
        <taxon>Campylobacterota</taxon>
        <taxon>Epsilonproteobacteria</taxon>
        <taxon>Campylobacterales</taxon>
        <taxon>Helicobacteraceae</taxon>
        <taxon>Helicobacter</taxon>
    </lineage>
</organism>
<dbReference type="EMBL" id="NXLQ01000001">
    <property type="protein sequence ID" value="RDU67606.1"/>
    <property type="molecule type" value="Genomic_DNA"/>
</dbReference>
<evidence type="ECO:0000256" key="1">
    <source>
        <dbReference type="SAM" id="SignalP"/>
    </source>
</evidence>
<keyword evidence="1" id="KW-0732">Signal</keyword>
<protein>
    <recommendedName>
        <fullName evidence="4">Outer membrane beta-barrel protein</fullName>
    </recommendedName>
</protein>
<evidence type="ECO:0008006" key="4">
    <source>
        <dbReference type="Google" id="ProtNLM"/>
    </source>
</evidence>
<gene>
    <name evidence="2" type="ORF">CQA53_00950</name>
</gene>
<accession>A0A3D8IRP3</accession>
<dbReference type="InterPro" id="IPR002718">
    <property type="entry name" value="OMP_Helicobacter"/>
</dbReference>